<protein>
    <submittedName>
        <fullName evidence="2">STP1 protein</fullName>
    </submittedName>
</protein>
<dbReference type="GeneID" id="39867154"/>
<sequence>MEGCLSSNLMVLGTGALEMYMYQEFIRIVQHVNQTTTSLNNENNKENFRTKCLQLADYLIQHKTPPRYYFQGKEKWEGTLKGRLNSYFTPLILKYGGCFPILDNNEKQILDLNYKALNLCDEIKKRQEEIQCIKGKRIISDKCDETCSKKIDEYNAWIDDENMKFNNMKVLIENNCKIRPLHFPTIQCDILKNETFKKLNRCPIRHSAPVVSQTSVEKKIIFLDGGQMSEKNPSIQQAPVEQTPKSLQGEQEQGDKKADNVLEIQPILESEPPVIPSTEETIIPTKINENTPVQYAAADRTRTPKDTEYENQKSQEYTTDLNPLSKVSVLPIRHENTSSISISSNNDLPLPIAPSPISAGSLKKKRIRRRQMKILRITLPLYSDKKNKYIADAHLKNQIYGDEQIIKKIKVHDHNIQQNTHLSNRRQKRSKTIIEVHMQILEEFRNTESALKKGEFLEICLEVFTNEEYIEYLNSTKNDLTEHINSENYIEKQKILWNKWIEKHKKLSEILKKTDWLNNLKNEWKKEQSYAKKTDKLEEKYPNENERILCLERQKYIWRQWISKKRKIIEQHLEQAWFYELTEELRNILAKYEKKENKDDISLLNIKELHHKESYEDLYNRIKKKILSKLCILVLMMIFEECEKEEYVENIESHFDNSINDWKDEEQLYRTSRNSENITKNNFNDNENSKNKEIYDYKGDFLKQGIEDWTKEDD</sequence>
<proteinExistence type="predicted"/>
<dbReference type="VEuPathDB" id="PlasmoDB:PmUG01_05011400"/>
<dbReference type="OrthoDB" id="375730at2759"/>
<evidence type="ECO:0000313" key="3">
    <source>
        <dbReference type="Proteomes" id="UP000219813"/>
    </source>
</evidence>
<feature type="compositionally biased region" description="Polar residues" evidence="1">
    <location>
        <begin position="229"/>
        <end position="251"/>
    </location>
</feature>
<reference evidence="2 3" key="1">
    <citation type="submission" date="2016-06" db="EMBL/GenBank/DDBJ databases">
        <authorList>
            <consortium name="Pathogen Informatics"/>
        </authorList>
    </citation>
    <scope>NUCLEOTIDE SEQUENCE [LARGE SCALE GENOMIC DNA]</scope>
</reference>
<dbReference type="AlphaFoldDB" id="A0A1D3JKZ2"/>
<organism evidence="2 3">
    <name type="scientific">Plasmodium malariae</name>
    <dbReference type="NCBI Taxonomy" id="5858"/>
    <lineage>
        <taxon>Eukaryota</taxon>
        <taxon>Sar</taxon>
        <taxon>Alveolata</taxon>
        <taxon>Apicomplexa</taxon>
        <taxon>Aconoidasida</taxon>
        <taxon>Haemosporida</taxon>
        <taxon>Plasmodiidae</taxon>
        <taxon>Plasmodium</taxon>
        <taxon>Plasmodium (Plasmodium)</taxon>
    </lineage>
</organism>
<gene>
    <name evidence="2" type="primary">PmUG01_05011400</name>
    <name evidence="2" type="ORF">PMUG01_05011400</name>
</gene>
<feature type="region of interest" description="Disordered" evidence="1">
    <location>
        <begin position="227"/>
        <end position="258"/>
    </location>
</feature>
<keyword evidence="3" id="KW-1185">Reference proteome</keyword>
<dbReference type="Proteomes" id="UP000219813">
    <property type="component" value="Chromosome 5"/>
</dbReference>
<evidence type="ECO:0000313" key="2">
    <source>
        <dbReference type="EMBL" id="SBT87252.1"/>
    </source>
</evidence>
<dbReference type="EMBL" id="LT594626">
    <property type="protein sequence ID" value="SBT87252.1"/>
    <property type="molecule type" value="Genomic_DNA"/>
</dbReference>
<name>A0A1D3JKZ2_PLAMA</name>
<evidence type="ECO:0000256" key="1">
    <source>
        <dbReference type="SAM" id="MobiDB-lite"/>
    </source>
</evidence>
<dbReference type="RefSeq" id="XP_028860281.1">
    <property type="nucleotide sequence ID" value="XM_029003324.1"/>
</dbReference>
<accession>A0A1D3JKZ2</accession>
<dbReference type="KEGG" id="pmal:PMUG01_05011400"/>